<dbReference type="NCBIfam" id="TIGR03170">
    <property type="entry name" value="flgA_cterm"/>
    <property type="match status" value="1"/>
</dbReference>
<keyword evidence="8" id="KW-0282">Flagellum</keyword>
<name>A0ABY5LR89_9VIBR</name>
<keyword evidence="9" id="KW-1185">Reference proteome</keyword>
<feature type="domain" description="SAF" evidence="7">
    <location>
        <begin position="138"/>
        <end position="199"/>
    </location>
</feature>
<evidence type="ECO:0000256" key="1">
    <source>
        <dbReference type="ARBA" id="ARBA00004418"/>
    </source>
</evidence>
<dbReference type="PANTHER" id="PTHR36307">
    <property type="entry name" value="FLAGELLA BASAL BODY P-RING FORMATION PROTEIN FLGA"/>
    <property type="match status" value="1"/>
</dbReference>
<evidence type="ECO:0000256" key="3">
    <source>
        <dbReference type="ARBA" id="ARBA00014754"/>
    </source>
</evidence>
<comment type="subcellular location">
    <subcellularLocation>
        <location evidence="1">Periplasm</location>
    </subcellularLocation>
</comment>
<keyword evidence="5" id="KW-0574">Periplasm</keyword>
<dbReference type="InterPro" id="IPR017585">
    <property type="entry name" value="SAF_FlgA"/>
</dbReference>
<dbReference type="InterPro" id="IPR039246">
    <property type="entry name" value="Flagellar_FlgA"/>
</dbReference>
<dbReference type="SMART" id="SM00858">
    <property type="entry name" value="SAF"/>
    <property type="match status" value="1"/>
</dbReference>
<reference evidence="8" key="1">
    <citation type="submission" date="2022-07" db="EMBL/GenBank/DDBJ databases">
        <title>Complete genome of Vibrio japonicus strain JCM 31412T and phylogenomic assessment of the Nereis clade of the genus Vibrio.</title>
        <authorList>
            <person name="Shlafstein M.D."/>
            <person name="Emsley S.A."/>
            <person name="Ushijima B."/>
            <person name="Videau P."/>
            <person name="Saw J.H."/>
        </authorList>
    </citation>
    <scope>NUCLEOTIDE SEQUENCE</scope>
    <source>
        <strain evidence="8">JCM 31412</strain>
    </source>
</reference>
<dbReference type="RefSeq" id="WP_257085947.1">
    <property type="nucleotide sequence ID" value="NZ_CP102097.1"/>
</dbReference>
<evidence type="ECO:0000313" key="8">
    <source>
        <dbReference type="EMBL" id="UUM32285.1"/>
    </source>
</evidence>
<gene>
    <name evidence="8" type="primary">flgA</name>
    <name evidence="8" type="ORF">NP165_18550</name>
</gene>
<dbReference type="InterPro" id="IPR013974">
    <property type="entry name" value="SAF"/>
</dbReference>
<dbReference type="Gene3D" id="2.30.30.760">
    <property type="match status" value="1"/>
</dbReference>
<dbReference type="Proteomes" id="UP001058602">
    <property type="component" value="Chromosome 2"/>
</dbReference>
<evidence type="ECO:0000259" key="7">
    <source>
        <dbReference type="SMART" id="SM00858"/>
    </source>
</evidence>
<accession>A0ABY5LR89</accession>
<evidence type="ECO:0000256" key="5">
    <source>
        <dbReference type="ARBA" id="ARBA00022764"/>
    </source>
</evidence>
<evidence type="ECO:0000256" key="6">
    <source>
        <dbReference type="ARBA" id="ARBA00025643"/>
    </source>
</evidence>
<dbReference type="EMBL" id="CP102097">
    <property type="protein sequence ID" value="UUM32285.1"/>
    <property type="molecule type" value="Genomic_DNA"/>
</dbReference>
<proteinExistence type="inferred from homology"/>
<comment type="function">
    <text evidence="6">Involved in the assembly process of the P-ring formation. It may associate with FlgF on the rod constituting a structure essential for the P-ring assembly or may act as a modulator protein for the P-ring assembly.</text>
</comment>
<keyword evidence="4" id="KW-0732">Signal</keyword>
<keyword evidence="8" id="KW-0969">Cilium</keyword>
<dbReference type="PANTHER" id="PTHR36307:SF1">
    <property type="entry name" value="FLAGELLA BASAL BODY P-RING FORMATION PROTEIN FLGA"/>
    <property type="match status" value="1"/>
</dbReference>
<evidence type="ECO:0000256" key="2">
    <source>
        <dbReference type="ARBA" id="ARBA00010474"/>
    </source>
</evidence>
<dbReference type="Gene3D" id="3.90.1210.10">
    <property type="entry name" value="Antifreeze-like/N-acetylneuraminic acid synthase C-terminal domain"/>
    <property type="match status" value="1"/>
</dbReference>
<dbReference type="Pfam" id="PF13144">
    <property type="entry name" value="ChapFlgA"/>
    <property type="match status" value="1"/>
</dbReference>
<organism evidence="8 9">
    <name type="scientific">Vibrio japonicus</name>
    <dbReference type="NCBI Taxonomy" id="1824638"/>
    <lineage>
        <taxon>Bacteria</taxon>
        <taxon>Pseudomonadati</taxon>
        <taxon>Pseudomonadota</taxon>
        <taxon>Gammaproteobacteria</taxon>
        <taxon>Vibrionales</taxon>
        <taxon>Vibrionaceae</taxon>
        <taxon>Vibrio</taxon>
    </lineage>
</organism>
<evidence type="ECO:0000313" key="9">
    <source>
        <dbReference type="Proteomes" id="UP001058602"/>
    </source>
</evidence>
<protein>
    <recommendedName>
        <fullName evidence="3">Flagella basal body P-ring formation protein FlgA</fullName>
    </recommendedName>
</protein>
<sequence>MIYKYSRKTNFRLSETTQNKGKQAISSLFLLLGMTTPLAVSAQVETLSEQRLGQYIGRDFEQEIASQAQLQHWKNYKLDYKIWVPGAANHLPVCPSELVITGRDNHTLPVGNLKRSVSCPSVDSAWRISVTIKSAITLPVVVAKVSMGRGEVVPVANLKLESRTLTRQEDFYTNLTDATGLETTRRIRAGQIVNPNNLSAPPLIEKGNEVVIVASKAGFTATTKGVALEDGKKNQQIDVRNSASDKVIKAVVTGRNRVHTQF</sequence>
<comment type="similarity">
    <text evidence="2">Belongs to the FlgA family.</text>
</comment>
<keyword evidence="8" id="KW-0966">Cell projection</keyword>
<evidence type="ECO:0000256" key="4">
    <source>
        <dbReference type="ARBA" id="ARBA00022729"/>
    </source>
</evidence>
<dbReference type="CDD" id="cd11614">
    <property type="entry name" value="SAF_CpaB_FlgA_like"/>
    <property type="match status" value="1"/>
</dbReference>